<dbReference type="CDD" id="cd05403">
    <property type="entry name" value="NT_KNTase_like"/>
    <property type="match status" value="1"/>
</dbReference>
<dbReference type="InterPro" id="IPR025184">
    <property type="entry name" value="AadA_C"/>
</dbReference>
<evidence type="ECO:0000256" key="1">
    <source>
        <dbReference type="ARBA" id="ARBA00022679"/>
    </source>
</evidence>
<dbReference type="EMBL" id="WSEM01000039">
    <property type="protein sequence ID" value="MVQ39947.1"/>
    <property type="molecule type" value="Genomic_DNA"/>
</dbReference>
<dbReference type="Pfam" id="PF01909">
    <property type="entry name" value="NTP_transf_2"/>
    <property type="match status" value="1"/>
</dbReference>
<sequence length="280" mass="31999">MRGGIGGGTMVPALVEQTMHQLIHSLNTRTSNITAIYLYGSVALKDYIEGSSDIDFIAIVREPFSQTDVQAIIEAHKEVEAAIPNTDIMGAYILFEDLNRKQGDIKPLLTYFDKQIHRDGRGADLNPITWWIVKKHGIRVYGSEITFNYDLDKDTLLSYVINNLNSYWSGWITRLEQKLQTVLEAQQELESQQLDQAIEWCALGMLRQLFTLKEQDISSKVGAGRYGLQHVPDKWHGIIEEAIAIKRLQPNRLYSSQMERLTDLIALLKFIQLEANRVYE</sequence>
<accession>A0ABW9UIB3</accession>
<dbReference type="Gene3D" id="3.30.460.10">
    <property type="entry name" value="Beta Polymerase, domain 2"/>
    <property type="match status" value="1"/>
</dbReference>
<organism evidence="4 5">
    <name type="scientific">Paenibacillus anseongense</name>
    <dbReference type="NCBI Taxonomy" id="2682845"/>
    <lineage>
        <taxon>Bacteria</taxon>
        <taxon>Bacillati</taxon>
        <taxon>Bacillota</taxon>
        <taxon>Bacilli</taxon>
        <taxon>Bacillales</taxon>
        <taxon>Paenibacillaceae</taxon>
        <taxon>Paenibacillus</taxon>
    </lineage>
</organism>
<comment type="caution">
    <text evidence="4">The sequence shown here is derived from an EMBL/GenBank/DDBJ whole genome shotgun (WGS) entry which is preliminary data.</text>
</comment>
<dbReference type="Proteomes" id="UP000467637">
    <property type="component" value="Unassembled WGS sequence"/>
</dbReference>
<dbReference type="InterPro" id="IPR043519">
    <property type="entry name" value="NT_sf"/>
</dbReference>
<dbReference type="SUPFAM" id="SSF81301">
    <property type="entry name" value="Nucleotidyltransferase"/>
    <property type="match status" value="1"/>
</dbReference>
<evidence type="ECO:0000313" key="4">
    <source>
        <dbReference type="EMBL" id="MVQ39947.1"/>
    </source>
</evidence>
<keyword evidence="5" id="KW-1185">Reference proteome</keyword>
<reference evidence="4 5" key="1">
    <citation type="submission" date="2019-12" db="EMBL/GenBank/DDBJ databases">
        <authorList>
            <person name="Huq M.A."/>
        </authorList>
    </citation>
    <scope>NUCLEOTIDE SEQUENCE [LARGE SCALE GENOMIC DNA]</scope>
    <source>
        <strain evidence="4 5">MAH-34</strain>
    </source>
</reference>
<dbReference type="Pfam" id="PF13427">
    <property type="entry name" value="AadA_C"/>
    <property type="match status" value="1"/>
</dbReference>
<evidence type="ECO:0000313" key="5">
    <source>
        <dbReference type="Proteomes" id="UP000467637"/>
    </source>
</evidence>
<feature type="domain" description="Polymerase nucleotidyl transferase" evidence="2">
    <location>
        <begin position="23"/>
        <end position="78"/>
    </location>
</feature>
<keyword evidence="1" id="KW-0808">Transferase</keyword>
<protein>
    <submittedName>
        <fullName evidence="4">DUF4111 domain-containing protein</fullName>
    </submittedName>
</protein>
<name>A0ABW9UIB3_9BACL</name>
<dbReference type="InterPro" id="IPR002934">
    <property type="entry name" value="Polymerase_NTP_transf_dom"/>
</dbReference>
<evidence type="ECO:0000259" key="3">
    <source>
        <dbReference type="Pfam" id="PF13427"/>
    </source>
</evidence>
<gene>
    <name evidence="4" type="ORF">GON05_35760</name>
</gene>
<feature type="domain" description="Adenylyltransferase AadA C-terminal" evidence="3">
    <location>
        <begin position="194"/>
        <end position="262"/>
    </location>
</feature>
<proteinExistence type="predicted"/>
<evidence type="ECO:0000259" key="2">
    <source>
        <dbReference type="Pfam" id="PF01909"/>
    </source>
</evidence>